<comment type="caution">
    <text evidence="2">The sequence shown here is derived from an EMBL/GenBank/DDBJ whole genome shotgun (WGS) entry which is preliminary data.</text>
</comment>
<name>A0A4Q7YQ00_9BACT</name>
<feature type="region of interest" description="Disordered" evidence="1">
    <location>
        <begin position="1"/>
        <end position="41"/>
    </location>
</feature>
<evidence type="ECO:0000313" key="3">
    <source>
        <dbReference type="Proteomes" id="UP000292958"/>
    </source>
</evidence>
<keyword evidence="3" id="KW-1185">Reference proteome</keyword>
<reference evidence="2 3" key="1">
    <citation type="submission" date="2019-02" db="EMBL/GenBank/DDBJ databases">
        <title>Genomic Encyclopedia of Archaeal and Bacterial Type Strains, Phase II (KMG-II): from individual species to whole genera.</title>
        <authorList>
            <person name="Goeker M."/>
        </authorList>
    </citation>
    <scope>NUCLEOTIDE SEQUENCE [LARGE SCALE GENOMIC DNA]</scope>
    <source>
        <strain evidence="2 3">DSM 18101</strain>
    </source>
</reference>
<accession>A0A4Q7YQ00</accession>
<dbReference type="EMBL" id="SHKW01000001">
    <property type="protein sequence ID" value="RZU38829.1"/>
    <property type="molecule type" value="Genomic_DNA"/>
</dbReference>
<gene>
    <name evidence="2" type="ORF">BDD14_0114</name>
</gene>
<dbReference type="Proteomes" id="UP000292958">
    <property type="component" value="Unassembled WGS sequence"/>
</dbReference>
<feature type="compositionally biased region" description="Basic and acidic residues" evidence="1">
    <location>
        <begin position="1"/>
        <end position="18"/>
    </location>
</feature>
<dbReference type="RefSeq" id="WP_165419838.1">
    <property type="nucleotide sequence ID" value="NZ_SHKW01000001.1"/>
</dbReference>
<evidence type="ECO:0000256" key="1">
    <source>
        <dbReference type="SAM" id="MobiDB-lite"/>
    </source>
</evidence>
<sequence>MNDYNEKASYDTDRKMDAETGPSSEGPHSVGWEDGSPATLQDYREHAEDTYSLVVNRAQGFEQHIFPVIVGEVRFETNVGDWVVRGPGVVTAACDVKNPNAPDDEIYAAIATFPVAYKVRIIRS</sequence>
<organism evidence="2 3">
    <name type="scientific">Edaphobacter modestus</name>
    <dbReference type="NCBI Taxonomy" id="388466"/>
    <lineage>
        <taxon>Bacteria</taxon>
        <taxon>Pseudomonadati</taxon>
        <taxon>Acidobacteriota</taxon>
        <taxon>Terriglobia</taxon>
        <taxon>Terriglobales</taxon>
        <taxon>Acidobacteriaceae</taxon>
        <taxon>Edaphobacter</taxon>
    </lineage>
</organism>
<dbReference type="AlphaFoldDB" id="A0A4Q7YQ00"/>
<proteinExistence type="predicted"/>
<evidence type="ECO:0000313" key="2">
    <source>
        <dbReference type="EMBL" id="RZU38829.1"/>
    </source>
</evidence>
<protein>
    <submittedName>
        <fullName evidence="2">Uncharacterized protein</fullName>
    </submittedName>
</protein>